<protein>
    <submittedName>
        <fullName evidence="2">Uncharacterized protein</fullName>
    </submittedName>
</protein>
<sequence length="113" mass="13229">MKPLKIKTNLRHVPQNKFFGARAWPHKRLKSSPISQTNFKKERKENGRTRWNASSKKKLKRAKRVKTGSTQGKTNRGTGFFLLQYVYDSECHRGRRLILPTPPPKEIPLFSLR</sequence>
<evidence type="ECO:0000256" key="1">
    <source>
        <dbReference type="SAM" id="MobiDB-lite"/>
    </source>
</evidence>
<organism evidence="2 3">
    <name type="scientific">Caerostris extrusa</name>
    <name type="common">Bark spider</name>
    <name type="synonym">Caerostris bankana</name>
    <dbReference type="NCBI Taxonomy" id="172846"/>
    <lineage>
        <taxon>Eukaryota</taxon>
        <taxon>Metazoa</taxon>
        <taxon>Ecdysozoa</taxon>
        <taxon>Arthropoda</taxon>
        <taxon>Chelicerata</taxon>
        <taxon>Arachnida</taxon>
        <taxon>Araneae</taxon>
        <taxon>Araneomorphae</taxon>
        <taxon>Entelegynae</taxon>
        <taxon>Araneoidea</taxon>
        <taxon>Araneidae</taxon>
        <taxon>Caerostris</taxon>
    </lineage>
</organism>
<proteinExistence type="predicted"/>
<evidence type="ECO:0000313" key="2">
    <source>
        <dbReference type="EMBL" id="GIY23828.1"/>
    </source>
</evidence>
<dbReference type="AlphaFoldDB" id="A0AAV4RNJ9"/>
<name>A0AAV4RNJ9_CAEEX</name>
<keyword evidence="3" id="KW-1185">Reference proteome</keyword>
<dbReference type="Proteomes" id="UP001054945">
    <property type="component" value="Unassembled WGS sequence"/>
</dbReference>
<reference evidence="2 3" key="1">
    <citation type="submission" date="2021-06" db="EMBL/GenBank/DDBJ databases">
        <title>Caerostris extrusa draft genome.</title>
        <authorList>
            <person name="Kono N."/>
            <person name="Arakawa K."/>
        </authorList>
    </citation>
    <scope>NUCLEOTIDE SEQUENCE [LARGE SCALE GENOMIC DNA]</scope>
</reference>
<feature type="compositionally biased region" description="Basic residues" evidence="1">
    <location>
        <begin position="55"/>
        <end position="66"/>
    </location>
</feature>
<comment type="caution">
    <text evidence="2">The sequence shown here is derived from an EMBL/GenBank/DDBJ whole genome shotgun (WGS) entry which is preliminary data.</text>
</comment>
<accession>A0AAV4RNJ9</accession>
<feature type="compositionally biased region" description="Basic and acidic residues" evidence="1">
    <location>
        <begin position="39"/>
        <end position="48"/>
    </location>
</feature>
<evidence type="ECO:0000313" key="3">
    <source>
        <dbReference type="Proteomes" id="UP001054945"/>
    </source>
</evidence>
<gene>
    <name evidence="2" type="ORF">CEXT_437221</name>
</gene>
<feature type="region of interest" description="Disordered" evidence="1">
    <location>
        <begin position="32"/>
        <end position="73"/>
    </location>
</feature>
<dbReference type="EMBL" id="BPLR01008318">
    <property type="protein sequence ID" value="GIY23828.1"/>
    <property type="molecule type" value="Genomic_DNA"/>
</dbReference>